<proteinExistence type="predicted"/>
<gene>
    <name evidence="1" type="ORF">BDY19DRAFT_918435</name>
</gene>
<sequence length="455" mass="50175">MASNRNEGSDGGAETTQQKWEIAEEFVLRPVTLKQVLNAQRQENLGSSSNPVFSINGRRFHTVRVVATIRIETINKLSVFLRLDDGTIDHNQPVIASYYPNDIEDYKPLLSQSSGILPCLRDVSLVGRIDSNDQAKTGRNFIRVDSLRPVIDPHETYYHALDVIRTELMYERGPPPGSIIKRSASKVDEPQDGGKEDEKGKKPEVVENDDEGDELKDHPANTPAPKRKISPPKVPRQSPHDTPPVSYAPHTPSRPSGSREPQSPTAPSDAMDSLSLNNATGVNTEEGSRSAPSETRTKKNKGKRVVVESVPESPTPGSSRHTPRATSARSSNNTKCSDTTSKSPTTSAGSAARSTRRPRLSMHDPLSHLSRLQRSVLLKIKEDAPTDSSNGVHIEAIIDYVIASHRHENIAPDDIIDALDVLRDAGHIEEIDSTLEIYRAKDSKGKRRVYEIPRE</sequence>
<name>A0ACB8UHE8_9APHY</name>
<dbReference type="Proteomes" id="UP001055072">
    <property type="component" value="Unassembled WGS sequence"/>
</dbReference>
<evidence type="ECO:0000313" key="2">
    <source>
        <dbReference type="Proteomes" id="UP001055072"/>
    </source>
</evidence>
<organism evidence="1 2">
    <name type="scientific">Irpex rosettiformis</name>
    <dbReference type="NCBI Taxonomy" id="378272"/>
    <lineage>
        <taxon>Eukaryota</taxon>
        <taxon>Fungi</taxon>
        <taxon>Dikarya</taxon>
        <taxon>Basidiomycota</taxon>
        <taxon>Agaricomycotina</taxon>
        <taxon>Agaricomycetes</taxon>
        <taxon>Polyporales</taxon>
        <taxon>Irpicaceae</taxon>
        <taxon>Irpex</taxon>
    </lineage>
</organism>
<dbReference type="EMBL" id="MU274901">
    <property type="protein sequence ID" value="KAI0093710.1"/>
    <property type="molecule type" value="Genomic_DNA"/>
</dbReference>
<keyword evidence="2" id="KW-1185">Reference proteome</keyword>
<evidence type="ECO:0000313" key="1">
    <source>
        <dbReference type="EMBL" id="KAI0093710.1"/>
    </source>
</evidence>
<protein>
    <submittedName>
        <fullName evidence="1">Uncharacterized protein</fullName>
    </submittedName>
</protein>
<accession>A0ACB8UHE8</accession>
<reference evidence="1" key="1">
    <citation type="journal article" date="2021" name="Environ. Microbiol.">
        <title>Gene family expansions and transcriptome signatures uncover fungal adaptations to wood decay.</title>
        <authorList>
            <person name="Hage H."/>
            <person name="Miyauchi S."/>
            <person name="Viragh M."/>
            <person name="Drula E."/>
            <person name="Min B."/>
            <person name="Chaduli D."/>
            <person name="Navarro D."/>
            <person name="Favel A."/>
            <person name="Norest M."/>
            <person name="Lesage-Meessen L."/>
            <person name="Balint B."/>
            <person name="Merenyi Z."/>
            <person name="de Eugenio L."/>
            <person name="Morin E."/>
            <person name="Martinez A.T."/>
            <person name="Baldrian P."/>
            <person name="Stursova M."/>
            <person name="Martinez M.J."/>
            <person name="Novotny C."/>
            <person name="Magnuson J.K."/>
            <person name="Spatafora J.W."/>
            <person name="Maurice S."/>
            <person name="Pangilinan J."/>
            <person name="Andreopoulos W."/>
            <person name="LaButti K."/>
            <person name="Hundley H."/>
            <person name="Na H."/>
            <person name="Kuo A."/>
            <person name="Barry K."/>
            <person name="Lipzen A."/>
            <person name="Henrissat B."/>
            <person name="Riley R."/>
            <person name="Ahrendt S."/>
            <person name="Nagy L.G."/>
            <person name="Grigoriev I.V."/>
            <person name="Martin F."/>
            <person name="Rosso M.N."/>
        </authorList>
    </citation>
    <scope>NUCLEOTIDE SEQUENCE</scope>
    <source>
        <strain evidence="1">CBS 384.51</strain>
    </source>
</reference>
<comment type="caution">
    <text evidence="1">The sequence shown here is derived from an EMBL/GenBank/DDBJ whole genome shotgun (WGS) entry which is preliminary data.</text>
</comment>